<dbReference type="GO" id="GO:0044183">
    <property type="term" value="F:protein folding chaperone"/>
    <property type="evidence" value="ECO:0007669"/>
    <property type="project" value="TreeGrafter"/>
</dbReference>
<proteinExistence type="predicted"/>
<sequence>MMGRFVLEPKSIMVAEQKQKLEDSEAAIASFQTTKKYLEKQLADLEINIRELLQQDPALARQIMSMAV</sequence>
<dbReference type="GO" id="GO:0005737">
    <property type="term" value="C:cytoplasm"/>
    <property type="evidence" value="ECO:0007669"/>
    <property type="project" value="TreeGrafter"/>
</dbReference>
<keyword evidence="2" id="KW-0175">Coiled coil</keyword>
<name>A0AAP0G5B1_9ASPA</name>
<accession>A0AAP0G5B1</accession>
<protein>
    <recommendedName>
        <fullName evidence="5">Prefoldin subunit 1</fullName>
    </recommendedName>
</protein>
<dbReference type="GO" id="GO:0051082">
    <property type="term" value="F:unfolded protein binding"/>
    <property type="evidence" value="ECO:0007669"/>
    <property type="project" value="TreeGrafter"/>
</dbReference>
<dbReference type="EMBL" id="JBBWWQ010000010">
    <property type="protein sequence ID" value="KAK8937423.1"/>
    <property type="molecule type" value="Genomic_DNA"/>
</dbReference>
<keyword evidence="1" id="KW-0143">Chaperone</keyword>
<dbReference type="Proteomes" id="UP001418222">
    <property type="component" value="Unassembled WGS sequence"/>
</dbReference>
<comment type="caution">
    <text evidence="3">The sequence shown here is derived from an EMBL/GenBank/DDBJ whole genome shotgun (WGS) entry which is preliminary data.</text>
</comment>
<reference evidence="3 4" key="1">
    <citation type="journal article" date="2022" name="Nat. Plants">
        <title>Genomes of leafy and leafless Platanthera orchids illuminate the evolution of mycoheterotrophy.</title>
        <authorList>
            <person name="Li M.H."/>
            <person name="Liu K.W."/>
            <person name="Li Z."/>
            <person name="Lu H.C."/>
            <person name="Ye Q.L."/>
            <person name="Zhang D."/>
            <person name="Wang J.Y."/>
            <person name="Li Y.F."/>
            <person name="Zhong Z.M."/>
            <person name="Liu X."/>
            <person name="Yu X."/>
            <person name="Liu D.K."/>
            <person name="Tu X.D."/>
            <person name="Liu B."/>
            <person name="Hao Y."/>
            <person name="Liao X.Y."/>
            <person name="Jiang Y.T."/>
            <person name="Sun W.H."/>
            <person name="Chen J."/>
            <person name="Chen Y.Q."/>
            <person name="Ai Y."/>
            <person name="Zhai J.W."/>
            <person name="Wu S.S."/>
            <person name="Zhou Z."/>
            <person name="Hsiao Y.Y."/>
            <person name="Wu W.L."/>
            <person name="Chen Y.Y."/>
            <person name="Lin Y.F."/>
            <person name="Hsu J.L."/>
            <person name="Li C.Y."/>
            <person name="Wang Z.W."/>
            <person name="Zhao X."/>
            <person name="Zhong W.Y."/>
            <person name="Ma X.K."/>
            <person name="Ma L."/>
            <person name="Huang J."/>
            <person name="Chen G.Z."/>
            <person name="Huang M.Z."/>
            <person name="Huang L."/>
            <person name="Peng D.H."/>
            <person name="Luo Y.B."/>
            <person name="Zou S.Q."/>
            <person name="Chen S.P."/>
            <person name="Lan S."/>
            <person name="Tsai W.C."/>
            <person name="Van de Peer Y."/>
            <person name="Liu Z.J."/>
        </authorList>
    </citation>
    <scope>NUCLEOTIDE SEQUENCE [LARGE SCALE GENOMIC DNA]</scope>
    <source>
        <strain evidence="3">Lor287</strain>
    </source>
</reference>
<evidence type="ECO:0000313" key="4">
    <source>
        <dbReference type="Proteomes" id="UP001418222"/>
    </source>
</evidence>
<gene>
    <name evidence="3" type="ORF">KSP39_PZI011902</name>
</gene>
<dbReference type="PANTHER" id="PTHR20903:SF0">
    <property type="entry name" value="PREFOLDIN SUBUNIT 1"/>
    <property type="match status" value="1"/>
</dbReference>
<dbReference type="AlphaFoldDB" id="A0AAP0G5B1"/>
<evidence type="ECO:0000313" key="3">
    <source>
        <dbReference type="EMBL" id="KAK8937423.1"/>
    </source>
</evidence>
<evidence type="ECO:0000256" key="1">
    <source>
        <dbReference type="ARBA" id="ARBA00023186"/>
    </source>
</evidence>
<organism evidence="3 4">
    <name type="scientific">Platanthera zijinensis</name>
    <dbReference type="NCBI Taxonomy" id="2320716"/>
    <lineage>
        <taxon>Eukaryota</taxon>
        <taxon>Viridiplantae</taxon>
        <taxon>Streptophyta</taxon>
        <taxon>Embryophyta</taxon>
        <taxon>Tracheophyta</taxon>
        <taxon>Spermatophyta</taxon>
        <taxon>Magnoliopsida</taxon>
        <taxon>Liliopsida</taxon>
        <taxon>Asparagales</taxon>
        <taxon>Orchidaceae</taxon>
        <taxon>Orchidoideae</taxon>
        <taxon>Orchideae</taxon>
        <taxon>Orchidinae</taxon>
        <taxon>Platanthera</taxon>
    </lineage>
</organism>
<dbReference type="PANTHER" id="PTHR20903">
    <property type="entry name" value="PREFOLDIN SUBUNIT 1-RELATED"/>
    <property type="match status" value="1"/>
</dbReference>
<evidence type="ECO:0000256" key="2">
    <source>
        <dbReference type="SAM" id="Coils"/>
    </source>
</evidence>
<keyword evidence="4" id="KW-1185">Reference proteome</keyword>
<feature type="coiled-coil region" evidence="2">
    <location>
        <begin position="14"/>
        <end position="55"/>
    </location>
</feature>
<evidence type="ECO:0008006" key="5">
    <source>
        <dbReference type="Google" id="ProtNLM"/>
    </source>
</evidence>
<dbReference type="SUPFAM" id="SSF46579">
    <property type="entry name" value="Prefoldin"/>
    <property type="match status" value="1"/>
</dbReference>